<feature type="chain" id="PRO_5043967292" description="Bifunctional inhibitor/plant lipid transfer protein/seed storage helical domain-containing protein" evidence="1">
    <location>
        <begin position="22"/>
        <end position="184"/>
    </location>
</feature>
<evidence type="ECO:0000256" key="1">
    <source>
        <dbReference type="SAM" id="SignalP"/>
    </source>
</evidence>
<feature type="domain" description="Bifunctional inhibitor/plant lipid transfer protein/seed storage helical" evidence="2">
    <location>
        <begin position="20"/>
        <end position="111"/>
    </location>
</feature>
<dbReference type="Gene3D" id="1.10.110.10">
    <property type="entry name" value="Plant lipid-transfer and hydrophobic proteins"/>
    <property type="match status" value="1"/>
</dbReference>
<keyword evidence="1" id="KW-0732">Signal</keyword>
<dbReference type="PANTHER" id="PTHR35747:SF2">
    <property type="entry name" value="NON-SPECIFIC LIPID TRANSFER PROTEIN GPI-ANCHORED 25"/>
    <property type="match status" value="1"/>
</dbReference>
<dbReference type="InterPro" id="IPR053353">
    <property type="entry name" value="Plant_LTP_GPI-anchored"/>
</dbReference>
<reference evidence="3" key="1">
    <citation type="submission" date="2022-08" db="EMBL/GenBank/DDBJ databases">
        <authorList>
            <person name="Marques A."/>
        </authorList>
    </citation>
    <scope>NUCLEOTIDE SEQUENCE</scope>
    <source>
        <strain evidence="3">RhyPub2mFocal</strain>
        <tissue evidence="3">Leaves</tissue>
    </source>
</reference>
<gene>
    <name evidence="3" type="ORF">LUZ62_053952</name>
</gene>
<dbReference type="PANTHER" id="PTHR35747">
    <property type="entry name" value="BIFUNCTIONAL INHIBITOR/LIPID-TRANSFER PROTEIN/SEED STORAGE 2S ALBUMIN SUPERFAMILY PROTEIN"/>
    <property type="match status" value="1"/>
</dbReference>
<dbReference type="AlphaFoldDB" id="A0AAV8DST9"/>
<evidence type="ECO:0000313" key="3">
    <source>
        <dbReference type="EMBL" id="KAJ4769695.1"/>
    </source>
</evidence>
<proteinExistence type="predicted"/>
<feature type="signal peptide" evidence="1">
    <location>
        <begin position="1"/>
        <end position="21"/>
    </location>
</feature>
<sequence>MHLRLISLLLLLASSSSSSSSSPLPPRAELSHCALSLVALSPCLSYIAGPPHSPQPAPSAVCCATFFQTFLPSGPTCLCYLVQDPLLLGFPIDTARLLALFPSCAPNNTASAVPWFYDTCPAVTGMEAMSPLPGVVPGPASTISPSIDDMRAQEPTPEMSIAACRAGRIHLLMVGLMLSVSLLI</sequence>
<dbReference type="SUPFAM" id="SSF47699">
    <property type="entry name" value="Bifunctional inhibitor/lipid-transfer protein/seed storage 2S albumin"/>
    <property type="match status" value="1"/>
</dbReference>
<dbReference type="Proteomes" id="UP001140206">
    <property type="component" value="Chromosome 3"/>
</dbReference>
<evidence type="ECO:0000313" key="4">
    <source>
        <dbReference type="Proteomes" id="UP001140206"/>
    </source>
</evidence>
<organism evidence="3 4">
    <name type="scientific">Rhynchospora pubera</name>
    <dbReference type="NCBI Taxonomy" id="906938"/>
    <lineage>
        <taxon>Eukaryota</taxon>
        <taxon>Viridiplantae</taxon>
        <taxon>Streptophyta</taxon>
        <taxon>Embryophyta</taxon>
        <taxon>Tracheophyta</taxon>
        <taxon>Spermatophyta</taxon>
        <taxon>Magnoliopsida</taxon>
        <taxon>Liliopsida</taxon>
        <taxon>Poales</taxon>
        <taxon>Cyperaceae</taxon>
        <taxon>Cyperoideae</taxon>
        <taxon>Rhynchosporeae</taxon>
        <taxon>Rhynchospora</taxon>
    </lineage>
</organism>
<accession>A0AAV8DST9</accession>
<dbReference type="Pfam" id="PF14368">
    <property type="entry name" value="LTP_2"/>
    <property type="match status" value="1"/>
</dbReference>
<comment type="caution">
    <text evidence="3">The sequence shown here is derived from an EMBL/GenBank/DDBJ whole genome shotgun (WGS) entry which is preliminary data.</text>
</comment>
<dbReference type="InterPro" id="IPR036312">
    <property type="entry name" value="Bifun_inhib/LTP/seed_sf"/>
</dbReference>
<evidence type="ECO:0000259" key="2">
    <source>
        <dbReference type="Pfam" id="PF14368"/>
    </source>
</evidence>
<name>A0AAV8DST9_9POAL</name>
<dbReference type="InterPro" id="IPR016140">
    <property type="entry name" value="Bifunc_inhib/LTP/seed_store"/>
</dbReference>
<dbReference type="EMBL" id="JAMFTS010000003">
    <property type="protein sequence ID" value="KAJ4769695.1"/>
    <property type="molecule type" value="Genomic_DNA"/>
</dbReference>
<keyword evidence="4" id="KW-1185">Reference proteome</keyword>
<protein>
    <recommendedName>
        <fullName evidence="2">Bifunctional inhibitor/plant lipid transfer protein/seed storage helical domain-containing protein</fullName>
    </recommendedName>
</protein>
<dbReference type="CDD" id="cd00010">
    <property type="entry name" value="AAI_LTSS"/>
    <property type="match status" value="1"/>
</dbReference>